<proteinExistence type="predicted"/>
<reference evidence="1" key="1">
    <citation type="submission" date="2021-11" db="EMBL/GenBank/DDBJ databases">
        <title>Fusarium solani-melongenae Genome sequencing and assembly.</title>
        <authorList>
            <person name="Xie S."/>
            <person name="Huang L."/>
            <person name="Zhang X."/>
        </authorList>
    </citation>
    <scope>NUCLEOTIDE SEQUENCE</scope>
    <source>
        <strain evidence="1">CRI 24-3</strain>
    </source>
</reference>
<sequence>MPSAIPPRTRPVATVHHETLSLSDALYNHLVLPPKLPHRRDPNLNEIEADVINRLIACVKHIRDLPDNDFHSTWNAIERGLQATKIIHSSGHVDRDVLSRELNGLGEADFVAVHVHAQNCALFIRRAEDPVLGSSLVFEAFESSARNEDVLATDNALKWQFPGCAVAVPLATVQETGFVSNLASFLDSASRESLMDFSALALKAGTTIAETRNTSEPALISSMLMAILQENGRRLAPVLLQKMVRDDVCWKTAEKPWKRLPFWLVLRVAVSRYLAQQLGGELGRVEYKFMMAHLFSEFLSHVQHSGVQIERLDFLKKKICRRLVKLDVDKDRSQDRQVAQRIEYLFLHLSPGIQHSVSKATAFTDASWSRQKLAMSKTIPEVPRQASPSDLRFDLKVSGEQLYSIWKGFKKPVHCREDRNGTLSIAEAAKMHLGTFSHRHHKLIKMETNQARFCIEFKDSPHLTIRTASEHIHGYLGRANEVYNGMPELKSTMILNVMDLWVSMDEACCRLYPLLKEFHPVFRPEMFDVLLISNFEDMKRLQRIQLYIQNRITSCEGSAMTIFDDPVRGSFGHRAYDNSAISDELQNLHESIENWATKIRDEKEEEWKKKSNEYAQLSQRIDESSCVYLVDDDNPLGRGIHDPHCARCFMVRQLRRIKIQGYEHPLPSDPYVARAVIFELVCPQSFATYRDATWTAISRLALSPLEEGVEPKCRLREYQQLQRFANETTTRCSLASVTKPFFMTHYTEMAFPVEWDNGRNGVCRPNGLKLTYHDSLSKKWPGRRSHLSVLHQVKLQIPSSSPFAPILQDNIFLKNIYGPSSYEIMSTASRCPQGINVHEYLAFQTIASGKSRRWLSILTELGSANLNFSNEATMLLLSHMAFQCGPFDASQDAFRLIHAVFRDPGFCDTLVQQLASRLDSLSANWRETYLMETIITLTLRLIDFTWAAKMEEASEKAISLLLRARGTCVRWFKLLRAESYKVTETELAQRFQQYALWAALLCKRTFTHLKYRPADLDDTSLEVLIQSSITVHDNLVVKLEALPELLQHAVIRDMRLSYQLSPLISESIMQKTDIFRRSLQEMWPEEEGCARVFRDVKLEAPHWISCLSISGDEAFGQEVHYNITEGLLMVDYRPMGKLPKDPKASLILNELFGNQSLLTFPSRRPRMQYLLCVSPHGFQVHVGHDQSGELIVRAFRKPYSLQLIPRETFRNGQYWDLPGPLLQGSFHWLYVQCLSSILRTGLTEVRNLNNGELLITKSHQPWPEFPARWYTLSLSDQTCTMTRKRQGIYEMDSIVNPYSPLFNRIAGIFGCFEPREHILVRQPGGGKNLQVELPRLNIMFFVNKNRLLQSPQLQCQVDTNQDAGTWYGLRSKLVCTSDTNPMHRSILVPLGTLFAASDGCHVTVRIESNGKYGKFTINKALGRIDCAPEPTLVFMKALLHASTSFLLPDPLTGRTGTEEAIQWLQAGISQPWSPLGPPPLDLLAKIAKLTPRRVYYPLDLKVMRTDTWIESLPSTLQRSEFRLIVDQILQGSTTLAIFATKDQAAMEPPQLPDYGEPHLHARAMFRQQAVERYLGDASDRPVPDNKEYQSRDRPSTTNIAHRNVLEATHLVRQWPQNMRTADNLAQMLAQGGVVGGFGAPFQAASLSDKLKVDILQHWGSLVRFARDATDRYRLMFLLGPMSFRADANMPLLRAIIAFAVFGELKDLDLPPWEEFCHFQPNQVPQLDYLLQLLKPFRASPPTSDTQALEEFSSAKLRRKLQLERCKHETKVEEDCKLFVNHLLSQWPCLEPTVSGLSQSVLLDIGAALEVIRPEWKRLFMNRDLAEHLQAVQEILDRKSSEDRYEPPPAVPSDDSFAVRIRGNESVDLQQLLAKPYIVIDEAVPEPAKGTPGSTERPFLTAKDFPQPSGAFGALGAFAWLNGRASASGLSHMFGTRGPKRDATVFPTDKVVTESVMKLEAISTRLGASKSAVRRRYAADFQNSLDAFRRLDSPTSTTTVSLQTREESIKLKSKNVEENFRKIVSALNAEGPTCSVRRIRWLKAGGQWPIVTKATVLGKISSIASQKAFGSGMRDAIVNFGVEITKMQREIRLHDLALKNMSGRYQEELSNQGHSNWSPEEYPDWLLLEIESNLMIRPVQIDVALATISPESGSNSVLQMNMGQGKTSCIIPMAAAALANRKQLVRVIVPKALLQQTAQLLQARLGGILGRSIRHVPFSRRTPTTETNIRAFLSIHKEMLKSAGVMICQPEHNMSFMLSGQQRLLDEKPLQAGPMIKVQEWLTKHSRDILDESDYTLAVRTQLIYPSGSQMTVDGHPHRWLVAEAVLRLVDGHLSDLPYDFPHSINVMRRQGGGFPFVFFLRQDVEDELVRRLTKDICEGAGGILPLAEQAMAAKDRVAVKDFITSAKPRSASVERVRGMCPDKPSLRQTVYLLRGLLVNRILMMTLKKRWNVEYGLHPRRDPIAVPFHAKGVPSDQSEWGHPDVAILFTCLAFHYDGINPAQLRQCLEHILKSDDPATEYDAWTKSSEGFPSSMKAWNSINVDDDMQLREIWKAVRYNNVVIDYFLNNFVFPRHAKQFEMKLQSNGWDIPLSPLGETIVQGRPSGLSKPLSTGFSGTNDNRTMLPLNIQQQDLSSLDHTSAEVLSYLLHARNRHCILPIDVRTSQYGRASELDLLHYLKRMQIRVLIDAGAQILEMDNFTLAQQWLRIDQTVRAALYFDEENKPWILTQEGRRTPLLASPFADDLSQCLVYLDEAHTRGTDLRLPPLARGALTLRLGQTKDHTVQAAMRLRQLGTTQSVSFFIPPEVHQSIADLQHKTMHEPIDSSDVIQWLLDNTCDNIEQLQPLYFAQGMDFCRRMQAAINHPDFLTDKSQRKAYVQAIKQDEQQTLQHLYEPKLKSRATGVQTSNNDTLKQFISELNTRRKAFQDTGKAVHASALQEVEQEREVAFEVESVRQVKKPHHYAAHSFPGLNASLEAFARTGRLPPDSHYFNHIFHALSRTGIGRKFKVSSKATKSKLLETVEFSRTIKLQGELSNDNFIRPVNWVLWSPAAEIAVIIIPEEAEALIPLMRDPDLKVATHLLIYAAPITRKMLHFNHLKFYSIPSLPSDWCAPTWLQVELGLYSGRLYFEWGEYEQMCSLLGIQEGPGLAEEPGLDMMVDGAADETLAQDGVEAQVQGGAQVHKDPTSEDNKLAQNPLTFLQEWLALRRRGQDFAHSPMGFVSQGKWLREDHVFFNQLEQVAKSQNEALVQPVMRESTDNNERRDDGYYGVDDMGANEAGDGNCSDDDIEYDESEYANSRLPDVSDADSSN</sequence>
<evidence type="ECO:0000313" key="2">
    <source>
        <dbReference type="Proteomes" id="UP000830768"/>
    </source>
</evidence>
<accession>A0ACD3YRM6</accession>
<evidence type="ECO:0000313" key="1">
    <source>
        <dbReference type="EMBL" id="UPK90498.1"/>
    </source>
</evidence>
<gene>
    <name evidence="1" type="ORF">LCI18_001433</name>
</gene>
<dbReference type="EMBL" id="CP090030">
    <property type="protein sequence ID" value="UPK90498.1"/>
    <property type="molecule type" value="Genomic_DNA"/>
</dbReference>
<keyword evidence="2" id="KW-1185">Reference proteome</keyword>
<protein>
    <submittedName>
        <fullName evidence="1">Uncharacterized protein</fullName>
    </submittedName>
</protein>
<dbReference type="Proteomes" id="UP000830768">
    <property type="component" value="Chromosome 1"/>
</dbReference>
<name>A0ACD3YRM6_FUSSC</name>
<organism evidence="1 2">
    <name type="scientific">Fusarium solani subsp. cucurbitae</name>
    <name type="common">Neocosmosporum cucurbitae</name>
    <dbReference type="NCBI Taxonomy" id="2747967"/>
    <lineage>
        <taxon>Eukaryota</taxon>
        <taxon>Fungi</taxon>
        <taxon>Dikarya</taxon>
        <taxon>Ascomycota</taxon>
        <taxon>Pezizomycotina</taxon>
        <taxon>Sordariomycetes</taxon>
        <taxon>Hypocreomycetidae</taxon>
        <taxon>Hypocreales</taxon>
        <taxon>Nectriaceae</taxon>
        <taxon>Fusarium</taxon>
        <taxon>Fusarium solani species complex</taxon>
    </lineage>
</organism>